<feature type="compositionally biased region" description="Polar residues" evidence="1">
    <location>
        <begin position="83"/>
        <end position="93"/>
    </location>
</feature>
<name>A0ABP8PZC9_9BACT</name>
<evidence type="ECO:0000313" key="3">
    <source>
        <dbReference type="Proteomes" id="UP001501243"/>
    </source>
</evidence>
<dbReference type="Proteomes" id="UP001501243">
    <property type="component" value="Unassembled WGS sequence"/>
</dbReference>
<accession>A0ABP8PZC9</accession>
<keyword evidence="3" id="KW-1185">Reference proteome</keyword>
<proteinExistence type="predicted"/>
<evidence type="ECO:0000256" key="1">
    <source>
        <dbReference type="SAM" id="MobiDB-lite"/>
    </source>
</evidence>
<feature type="region of interest" description="Disordered" evidence="1">
    <location>
        <begin position="71"/>
        <end position="104"/>
    </location>
</feature>
<reference evidence="3" key="1">
    <citation type="journal article" date="2019" name="Int. J. Syst. Evol. Microbiol.">
        <title>The Global Catalogue of Microorganisms (GCM) 10K type strain sequencing project: providing services to taxonomists for standard genome sequencing and annotation.</title>
        <authorList>
            <consortium name="The Broad Institute Genomics Platform"/>
            <consortium name="The Broad Institute Genome Sequencing Center for Infectious Disease"/>
            <person name="Wu L."/>
            <person name="Ma J."/>
        </authorList>
    </citation>
    <scope>NUCLEOTIDE SEQUENCE [LARGE SCALE GENOMIC DNA]</scope>
    <source>
        <strain evidence="3">JCM 17841</strain>
    </source>
</reference>
<gene>
    <name evidence="2" type="ORF">GCM10023172_03770</name>
</gene>
<protein>
    <submittedName>
        <fullName evidence="2">Uncharacterized protein</fullName>
    </submittedName>
</protein>
<dbReference type="EMBL" id="BAABGQ010000003">
    <property type="protein sequence ID" value="GAA4494132.1"/>
    <property type="molecule type" value="Genomic_DNA"/>
</dbReference>
<comment type="caution">
    <text evidence="2">The sequence shown here is derived from an EMBL/GenBank/DDBJ whole genome shotgun (WGS) entry which is preliminary data.</text>
</comment>
<sequence>MREFCDKITVLAASRGEHEVNPLASCPYTKTSTSSFTVFLMRYAPRALWLAAPALAALSFLASCSDKPKETTTENTAVVVPSEANSAADSSATVKADSTAAPKQ</sequence>
<organism evidence="2 3">
    <name type="scientific">Hymenobacter ginsengisoli</name>
    <dbReference type="NCBI Taxonomy" id="1051626"/>
    <lineage>
        <taxon>Bacteria</taxon>
        <taxon>Pseudomonadati</taxon>
        <taxon>Bacteroidota</taxon>
        <taxon>Cytophagia</taxon>
        <taxon>Cytophagales</taxon>
        <taxon>Hymenobacteraceae</taxon>
        <taxon>Hymenobacter</taxon>
    </lineage>
</organism>
<evidence type="ECO:0000313" key="2">
    <source>
        <dbReference type="EMBL" id="GAA4494132.1"/>
    </source>
</evidence>